<dbReference type="Pfam" id="PF07859">
    <property type="entry name" value="Abhydrolase_3"/>
    <property type="match status" value="1"/>
</dbReference>
<dbReference type="PANTHER" id="PTHR48081:SF8">
    <property type="entry name" value="ALPHA_BETA HYDROLASE FOLD-3 DOMAIN-CONTAINING PROTEIN-RELATED"/>
    <property type="match status" value="1"/>
</dbReference>
<comment type="similarity">
    <text evidence="1">Belongs to the 'GDXG' lipolytic enzyme family.</text>
</comment>
<keyword evidence="2 4" id="KW-0378">Hydrolase</keyword>
<accession>A0A7Y9F0T5</accession>
<reference evidence="4 5" key="1">
    <citation type="submission" date="2020-07" db="EMBL/GenBank/DDBJ databases">
        <title>Sequencing the genomes of 1000 actinobacteria strains.</title>
        <authorList>
            <person name="Klenk H.-P."/>
        </authorList>
    </citation>
    <scope>NUCLEOTIDE SEQUENCE [LARGE SCALE GENOMIC DNA]</scope>
    <source>
        <strain evidence="4 5">DSM 18965</strain>
    </source>
</reference>
<evidence type="ECO:0000313" key="5">
    <source>
        <dbReference type="Proteomes" id="UP000516957"/>
    </source>
</evidence>
<evidence type="ECO:0000256" key="1">
    <source>
        <dbReference type="ARBA" id="ARBA00010515"/>
    </source>
</evidence>
<keyword evidence="5" id="KW-1185">Reference proteome</keyword>
<name>A0A7Y9F0T5_9ACTN</name>
<evidence type="ECO:0000256" key="2">
    <source>
        <dbReference type="ARBA" id="ARBA00022801"/>
    </source>
</evidence>
<organism evidence="4 5">
    <name type="scientific">Nocardioides marinisabuli</name>
    <dbReference type="NCBI Taxonomy" id="419476"/>
    <lineage>
        <taxon>Bacteria</taxon>
        <taxon>Bacillati</taxon>
        <taxon>Actinomycetota</taxon>
        <taxon>Actinomycetes</taxon>
        <taxon>Propionibacteriales</taxon>
        <taxon>Nocardioidaceae</taxon>
        <taxon>Nocardioides</taxon>
    </lineage>
</organism>
<dbReference type="SUPFAM" id="SSF53474">
    <property type="entry name" value="alpha/beta-Hydrolases"/>
    <property type="match status" value="1"/>
</dbReference>
<dbReference type="Proteomes" id="UP000516957">
    <property type="component" value="Unassembled WGS sequence"/>
</dbReference>
<dbReference type="AlphaFoldDB" id="A0A7Y9F0T5"/>
<dbReference type="InterPro" id="IPR050300">
    <property type="entry name" value="GDXG_lipolytic_enzyme"/>
</dbReference>
<dbReference type="InterPro" id="IPR002168">
    <property type="entry name" value="Lipase_GDXG_HIS_AS"/>
</dbReference>
<protein>
    <submittedName>
        <fullName evidence="4">Acetyl esterase</fullName>
        <ecNumber evidence="4">3.1.1.-</ecNumber>
    </submittedName>
</protein>
<comment type="caution">
    <text evidence="4">The sequence shown here is derived from an EMBL/GenBank/DDBJ whole genome shotgun (WGS) entry which is preliminary data.</text>
</comment>
<proteinExistence type="inferred from homology"/>
<dbReference type="GO" id="GO:0016787">
    <property type="term" value="F:hydrolase activity"/>
    <property type="evidence" value="ECO:0007669"/>
    <property type="project" value="UniProtKB-KW"/>
</dbReference>
<dbReference type="InterPro" id="IPR029058">
    <property type="entry name" value="AB_hydrolase_fold"/>
</dbReference>
<dbReference type="EMBL" id="JACCBE010000001">
    <property type="protein sequence ID" value="NYD57524.1"/>
    <property type="molecule type" value="Genomic_DNA"/>
</dbReference>
<dbReference type="EC" id="3.1.1.-" evidence="4"/>
<evidence type="ECO:0000259" key="3">
    <source>
        <dbReference type="Pfam" id="PF07859"/>
    </source>
</evidence>
<sequence length="350" mass="37689">MTTSRAKQAVERFALRGLTGLPEVVQRRIGRPVVRDTQTLADDVRLMLALQRVAREPAVETMPIPEGRVALARQTALIAGDDPVAEVRDLQVAGMAARLYVPSQRRGAGSHPTLLFFHGGGFVYGDLESHDAPCRLLASEAGVRVLAVDYRLAPEHRFPAAHDDALAAYRWLLDHAAEVGADTSRLAVGGDSAGGNLAAATALTAAQEGLPLALQLLIYPGTDALRDTESLRLFGDGFYLTQGFIDLAAECYYPQLSDDERRDPRLSPAYADLGAEVAGRLAPVFLCTAGFDPLRDEGEAYARRLEEAGVAVELRRFEDQIHGFLNMTGAGRSPRAAVVEIAHRLEAGLA</sequence>
<dbReference type="PANTHER" id="PTHR48081">
    <property type="entry name" value="AB HYDROLASE SUPERFAMILY PROTEIN C4A8.06C"/>
    <property type="match status" value="1"/>
</dbReference>
<dbReference type="RefSeq" id="WP_179615274.1">
    <property type="nucleotide sequence ID" value="NZ_CP059163.1"/>
</dbReference>
<feature type="domain" description="Alpha/beta hydrolase fold-3" evidence="3">
    <location>
        <begin position="114"/>
        <end position="325"/>
    </location>
</feature>
<dbReference type="Gene3D" id="3.40.50.1820">
    <property type="entry name" value="alpha/beta hydrolase"/>
    <property type="match status" value="1"/>
</dbReference>
<dbReference type="PROSITE" id="PS01173">
    <property type="entry name" value="LIPASE_GDXG_HIS"/>
    <property type="match status" value="1"/>
</dbReference>
<gene>
    <name evidence="4" type="ORF">BKA08_001762</name>
</gene>
<dbReference type="InterPro" id="IPR013094">
    <property type="entry name" value="AB_hydrolase_3"/>
</dbReference>
<evidence type="ECO:0000313" key="4">
    <source>
        <dbReference type="EMBL" id="NYD57524.1"/>
    </source>
</evidence>